<evidence type="ECO:0000256" key="2">
    <source>
        <dbReference type="ARBA" id="ARBA00022857"/>
    </source>
</evidence>
<reference evidence="7" key="1">
    <citation type="submission" date="2014-12" db="EMBL/GenBank/DDBJ databases">
        <title>Genome Sequence of Valsa Canker Pathogens Uncovers a Specific Adaption of Colonization on Woody Bark.</title>
        <authorList>
            <person name="Yin Z."/>
            <person name="Liu H."/>
            <person name="Gao X."/>
            <person name="Li Z."/>
            <person name="Song N."/>
            <person name="Ke X."/>
            <person name="Dai Q."/>
            <person name="Wu Y."/>
            <person name="Sun Y."/>
            <person name="Xu J.-R."/>
            <person name="Kang Z.K."/>
            <person name="Wang L."/>
            <person name="Huang L."/>
        </authorList>
    </citation>
    <scope>NUCLEOTIDE SEQUENCE [LARGE SCALE GENOMIC DNA]</scope>
    <source>
        <strain evidence="7">SXYL134</strain>
    </source>
</reference>
<dbReference type="Pfam" id="PF00106">
    <property type="entry name" value="adh_short"/>
    <property type="match status" value="1"/>
</dbReference>
<feature type="transmembrane region" description="Helical" evidence="5">
    <location>
        <begin position="6"/>
        <end position="23"/>
    </location>
</feature>
<protein>
    <submittedName>
        <fullName evidence="6">11-beta-hydroxysteroid dehydrogenase-like 3</fullName>
    </submittedName>
</protein>
<keyword evidence="5" id="KW-0472">Membrane</keyword>
<keyword evidence="5" id="KW-1133">Transmembrane helix</keyword>
<dbReference type="InterPro" id="IPR036291">
    <property type="entry name" value="NAD(P)-bd_dom_sf"/>
</dbReference>
<name>A0A194VCF2_CYTMA</name>
<dbReference type="Proteomes" id="UP000078576">
    <property type="component" value="Unassembled WGS sequence"/>
</dbReference>
<dbReference type="PANTHER" id="PTHR44196">
    <property type="entry name" value="DEHYDROGENASE/REDUCTASE SDR FAMILY MEMBER 7B"/>
    <property type="match status" value="1"/>
</dbReference>
<keyword evidence="3" id="KW-0560">Oxidoreductase</keyword>
<dbReference type="GO" id="GO:0016491">
    <property type="term" value="F:oxidoreductase activity"/>
    <property type="evidence" value="ECO:0007669"/>
    <property type="project" value="UniProtKB-KW"/>
</dbReference>
<dbReference type="AlphaFoldDB" id="A0A194VCF2"/>
<dbReference type="Gene3D" id="3.40.50.720">
    <property type="entry name" value="NAD(P)-binding Rossmann-like Domain"/>
    <property type="match status" value="1"/>
</dbReference>
<dbReference type="InterPro" id="IPR002347">
    <property type="entry name" value="SDR_fam"/>
</dbReference>
<dbReference type="PRINTS" id="PR00081">
    <property type="entry name" value="GDHRDH"/>
</dbReference>
<evidence type="ECO:0000256" key="5">
    <source>
        <dbReference type="SAM" id="Phobius"/>
    </source>
</evidence>
<evidence type="ECO:0000256" key="1">
    <source>
        <dbReference type="ARBA" id="ARBA00006484"/>
    </source>
</evidence>
<accession>A0A194VCF2</accession>
<comment type="similarity">
    <text evidence="1">Belongs to the short-chain dehydrogenases/reductases (SDR) family.</text>
</comment>
<dbReference type="GO" id="GO:0016020">
    <property type="term" value="C:membrane"/>
    <property type="evidence" value="ECO:0007669"/>
    <property type="project" value="TreeGrafter"/>
</dbReference>
<proteinExistence type="inferred from homology"/>
<evidence type="ECO:0000256" key="3">
    <source>
        <dbReference type="ARBA" id="ARBA00023002"/>
    </source>
</evidence>
<keyword evidence="5" id="KW-0812">Transmembrane</keyword>
<organism evidence="6 7">
    <name type="scientific">Cytospora mali</name>
    <name type="common">Apple Valsa canker fungus</name>
    <name type="synonym">Valsa mali</name>
    <dbReference type="NCBI Taxonomy" id="578113"/>
    <lineage>
        <taxon>Eukaryota</taxon>
        <taxon>Fungi</taxon>
        <taxon>Dikarya</taxon>
        <taxon>Ascomycota</taxon>
        <taxon>Pezizomycotina</taxon>
        <taxon>Sordariomycetes</taxon>
        <taxon>Sordariomycetidae</taxon>
        <taxon>Diaporthales</taxon>
        <taxon>Cytosporaceae</taxon>
        <taxon>Cytospora</taxon>
    </lineage>
</organism>
<evidence type="ECO:0000313" key="6">
    <source>
        <dbReference type="EMBL" id="KUI61456.1"/>
    </source>
</evidence>
<dbReference type="PANTHER" id="PTHR44196:SF1">
    <property type="entry name" value="DEHYDROGENASE_REDUCTASE SDR FAMILY MEMBER 7B"/>
    <property type="match status" value="1"/>
</dbReference>
<dbReference type="STRING" id="694573.A0A194VCF2"/>
<dbReference type="EMBL" id="KN714777">
    <property type="protein sequence ID" value="KUI61456.1"/>
    <property type="molecule type" value="Genomic_DNA"/>
</dbReference>
<comment type="function">
    <text evidence="4">Putative oxidoreductase.</text>
</comment>
<dbReference type="SUPFAM" id="SSF51735">
    <property type="entry name" value="NAD(P)-binding Rossmann-fold domains"/>
    <property type="match status" value="1"/>
</dbReference>
<evidence type="ECO:0000256" key="4">
    <source>
        <dbReference type="ARBA" id="ARBA00037096"/>
    </source>
</evidence>
<keyword evidence="2" id="KW-0521">NADP</keyword>
<dbReference type="InterPro" id="IPR020904">
    <property type="entry name" value="Sc_DH/Rdtase_CS"/>
</dbReference>
<sequence length="311" mass="33349">MVSERLYILGALVALALPAIHLLRRTRSLCRQRHFSSSPERVLILGASSGVGHDIARKYARRGARLCVVARRAEKINALAAECGDNCIGVAADLGVVEDMARVRQTIEKAWGGLDTIHIVAGVSALQPVMALAGSEGKEDATIEGIQNAKDIAGKAVQGNMMGPLVAALTFIPMLTRTSACPAILLVSSMAALVPAPTRALYAATKASSLLLYQALAIEHRDIAFTFILPATIEGDFRASAVDAGPVREDNPNKHGLKINYVAARCINAVDSGVTGNVIMPWFPYAFAHHMYYLWPSIVEKKAAKKYNFST</sequence>
<evidence type="ECO:0000313" key="7">
    <source>
        <dbReference type="Proteomes" id="UP000078576"/>
    </source>
</evidence>
<keyword evidence="7" id="KW-1185">Reference proteome</keyword>
<dbReference type="PROSITE" id="PS00061">
    <property type="entry name" value="ADH_SHORT"/>
    <property type="match status" value="1"/>
</dbReference>
<dbReference type="OrthoDB" id="37659at2759"/>
<gene>
    <name evidence="6" type="ORF">VP1G_08640</name>
</gene>